<dbReference type="Proteomes" id="UP000694865">
    <property type="component" value="Unplaced"/>
</dbReference>
<evidence type="ECO:0000256" key="1">
    <source>
        <dbReference type="SAM" id="MobiDB-lite"/>
    </source>
</evidence>
<accession>A0ABM0M4U5</accession>
<gene>
    <name evidence="3" type="primary">LOC100373111</name>
</gene>
<organism evidence="2 3">
    <name type="scientific">Saccoglossus kowalevskii</name>
    <name type="common">Acorn worm</name>
    <dbReference type="NCBI Taxonomy" id="10224"/>
    <lineage>
        <taxon>Eukaryota</taxon>
        <taxon>Metazoa</taxon>
        <taxon>Hemichordata</taxon>
        <taxon>Enteropneusta</taxon>
        <taxon>Harrimaniidae</taxon>
        <taxon>Saccoglossus</taxon>
    </lineage>
</organism>
<evidence type="ECO:0000313" key="3">
    <source>
        <dbReference type="RefSeq" id="XP_006815036.1"/>
    </source>
</evidence>
<dbReference type="GeneID" id="100373111"/>
<dbReference type="RefSeq" id="XP_006815036.1">
    <property type="nucleotide sequence ID" value="XM_006814973.1"/>
</dbReference>
<sequence>MTAHGLRPYQRADFHISPYRRERRGYFSIALDFSYLTDVIWEKDTRIIIRSGDKTSIVDSPFRLLARAKKERGFHPVDLVELTADRGYLLWTNPRGSIEVKFKYGKTGDDFRCFIDPQYQGVKIYELKGYKKEMIIDGREAVTKSRNSHHMPKSPARHRENNFEFRSRDGEVTLLLEACREYNVPKSQAFKFNYVLAL</sequence>
<evidence type="ECO:0000313" key="2">
    <source>
        <dbReference type="Proteomes" id="UP000694865"/>
    </source>
</evidence>
<feature type="region of interest" description="Disordered" evidence="1">
    <location>
        <begin position="142"/>
        <end position="162"/>
    </location>
</feature>
<keyword evidence="2" id="KW-1185">Reference proteome</keyword>
<feature type="compositionally biased region" description="Basic residues" evidence="1">
    <location>
        <begin position="146"/>
        <end position="156"/>
    </location>
</feature>
<reference evidence="3" key="1">
    <citation type="submission" date="2025-08" db="UniProtKB">
        <authorList>
            <consortium name="RefSeq"/>
        </authorList>
    </citation>
    <scope>IDENTIFICATION</scope>
    <source>
        <tissue evidence="3">Testes</tissue>
    </source>
</reference>
<protein>
    <submittedName>
        <fullName evidence="3">Uncharacterized protein LOC100373111</fullName>
    </submittedName>
</protein>
<name>A0ABM0M4U5_SACKO</name>
<proteinExistence type="predicted"/>